<evidence type="ECO:0000313" key="8">
    <source>
        <dbReference type="Proteomes" id="UP000663760"/>
    </source>
</evidence>
<organism evidence="7 8">
    <name type="scientific">Spirodela intermedia</name>
    <name type="common">Intermediate duckweed</name>
    <dbReference type="NCBI Taxonomy" id="51605"/>
    <lineage>
        <taxon>Eukaryota</taxon>
        <taxon>Viridiplantae</taxon>
        <taxon>Streptophyta</taxon>
        <taxon>Embryophyta</taxon>
        <taxon>Tracheophyta</taxon>
        <taxon>Spermatophyta</taxon>
        <taxon>Magnoliopsida</taxon>
        <taxon>Liliopsida</taxon>
        <taxon>Araceae</taxon>
        <taxon>Lemnoideae</taxon>
        <taxon>Spirodela</taxon>
    </lineage>
</organism>
<evidence type="ECO:0000256" key="5">
    <source>
        <dbReference type="RuleBase" id="RU362121"/>
    </source>
</evidence>
<dbReference type="GO" id="GO:0046872">
    <property type="term" value="F:metal ion binding"/>
    <property type="evidence" value="ECO:0007669"/>
    <property type="project" value="UniProtKB-UniRule"/>
</dbReference>
<proteinExistence type="inferred from homology"/>
<evidence type="ECO:0000256" key="1">
    <source>
        <dbReference type="ARBA" id="ARBA00022617"/>
    </source>
</evidence>
<dbReference type="Pfam" id="PF00173">
    <property type="entry name" value="Cyt-b5"/>
    <property type="match status" value="1"/>
</dbReference>
<dbReference type="OrthoDB" id="260519at2759"/>
<dbReference type="GO" id="GO:0016020">
    <property type="term" value="C:membrane"/>
    <property type="evidence" value="ECO:0007669"/>
    <property type="project" value="TreeGrafter"/>
</dbReference>
<evidence type="ECO:0000259" key="6">
    <source>
        <dbReference type="PROSITE" id="PS50255"/>
    </source>
</evidence>
<dbReference type="Proteomes" id="UP000663760">
    <property type="component" value="Chromosome 5"/>
</dbReference>
<dbReference type="PANTHER" id="PTHR19359">
    <property type="entry name" value="CYTOCHROME B5"/>
    <property type="match status" value="1"/>
</dbReference>
<dbReference type="SMART" id="SM01117">
    <property type="entry name" value="Cyt-b5"/>
    <property type="match status" value="1"/>
</dbReference>
<evidence type="ECO:0000256" key="3">
    <source>
        <dbReference type="ARBA" id="ARBA00023004"/>
    </source>
</evidence>
<reference evidence="7" key="1">
    <citation type="submission" date="2020-02" db="EMBL/GenBank/DDBJ databases">
        <authorList>
            <person name="Scholz U."/>
            <person name="Mascher M."/>
            <person name="Fiebig A."/>
        </authorList>
    </citation>
    <scope>NUCLEOTIDE SEQUENCE</scope>
</reference>
<dbReference type="PANTHER" id="PTHR19359:SF101">
    <property type="entry name" value="CYTOCHROME B5-LIKE HEME_STEROID BINDING DOMAIN CONTAINING PROTEIN, EXPRESSED"/>
    <property type="match status" value="1"/>
</dbReference>
<keyword evidence="5" id="KW-0472">Membrane</keyword>
<sequence length="128" mass="14200">MEDLKKISPSEIPLHTSRKNCWVVVHGKVYDITEFLDDHPGGDDSFEDVGHSSGARKKMANYLIGEVEGYDHNKDPIARRSSKTVSDGAQPVAFQNSSSGLKSYALPLFLLFIAIASWYFDKLQKAAP</sequence>
<dbReference type="InterPro" id="IPR036400">
    <property type="entry name" value="Cyt_B5-like_heme/steroid_sf"/>
</dbReference>
<protein>
    <recommendedName>
        <fullName evidence="6">Cytochrome b5 heme-binding domain-containing protein</fullName>
    </recommendedName>
</protein>
<dbReference type="InterPro" id="IPR018506">
    <property type="entry name" value="Cyt_B5_heme-BS"/>
</dbReference>
<keyword evidence="2 5" id="KW-0479">Metal-binding</keyword>
<keyword evidence="8" id="KW-1185">Reference proteome</keyword>
<dbReference type="InterPro" id="IPR050668">
    <property type="entry name" value="Cytochrome_b5"/>
</dbReference>
<dbReference type="PROSITE" id="PS50255">
    <property type="entry name" value="CYTOCHROME_B5_2"/>
    <property type="match status" value="1"/>
</dbReference>
<dbReference type="EMBL" id="LR746268">
    <property type="protein sequence ID" value="CAA7396598.1"/>
    <property type="molecule type" value="Genomic_DNA"/>
</dbReference>
<evidence type="ECO:0000313" key="7">
    <source>
        <dbReference type="EMBL" id="CAA7396598.1"/>
    </source>
</evidence>
<dbReference type="Gene3D" id="3.10.120.10">
    <property type="entry name" value="Cytochrome b5-like heme/steroid binding domain"/>
    <property type="match status" value="1"/>
</dbReference>
<gene>
    <name evidence="7" type="ORF">SI8410_05007261</name>
</gene>
<feature type="domain" description="Cytochrome b5 heme-binding" evidence="6">
    <location>
        <begin position="4"/>
        <end position="68"/>
    </location>
</feature>
<evidence type="ECO:0000256" key="4">
    <source>
        <dbReference type="ARBA" id="ARBA00038168"/>
    </source>
</evidence>
<evidence type="ECO:0000256" key="2">
    <source>
        <dbReference type="ARBA" id="ARBA00022723"/>
    </source>
</evidence>
<dbReference type="PROSITE" id="PS00191">
    <property type="entry name" value="CYTOCHROME_B5_1"/>
    <property type="match status" value="1"/>
</dbReference>
<keyword evidence="1 5" id="KW-0349">Heme</keyword>
<dbReference type="GO" id="GO:0020037">
    <property type="term" value="F:heme binding"/>
    <property type="evidence" value="ECO:0007669"/>
    <property type="project" value="UniProtKB-UniRule"/>
</dbReference>
<comment type="similarity">
    <text evidence="4 5">Belongs to the cytochrome b5 family.</text>
</comment>
<dbReference type="AlphaFoldDB" id="A0A7I8KHP8"/>
<keyword evidence="3 5" id="KW-0408">Iron</keyword>
<accession>A0A7I8KHP8</accession>
<keyword evidence="5" id="KW-1133">Transmembrane helix</keyword>
<name>A0A7I8KHP8_SPIIN</name>
<keyword evidence="5" id="KW-0812">Transmembrane</keyword>
<feature type="transmembrane region" description="Helical" evidence="5">
    <location>
        <begin position="104"/>
        <end position="120"/>
    </location>
</feature>
<dbReference type="InterPro" id="IPR001199">
    <property type="entry name" value="Cyt_B5-like_heme/steroid-bd"/>
</dbReference>
<dbReference type="SUPFAM" id="SSF55856">
    <property type="entry name" value="Cytochrome b5-like heme/steroid binding domain"/>
    <property type="match status" value="1"/>
</dbReference>